<dbReference type="PANTHER" id="PTHR31157">
    <property type="entry name" value="SCP DOMAIN-CONTAINING PROTEIN"/>
    <property type="match status" value="1"/>
</dbReference>
<dbReference type="Gene3D" id="2.60.40.10">
    <property type="entry name" value="Immunoglobulins"/>
    <property type="match status" value="3"/>
</dbReference>
<protein>
    <recommendedName>
        <fullName evidence="10">Cysteine-rich secretory protein family protein</fullName>
    </recommendedName>
</protein>
<dbReference type="Pfam" id="PF00188">
    <property type="entry name" value="CAP"/>
    <property type="match status" value="1"/>
</dbReference>
<evidence type="ECO:0000259" key="2">
    <source>
        <dbReference type="Pfam" id="PF00188"/>
    </source>
</evidence>
<dbReference type="Proteomes" id="UP000092403">
    <property type="component" value="Unassembled WGS sequence"/>
</dbReference>
<organism evidence="6 9">
    <name type="scientific">Candidatus Methanofastidiosum methylothiophilum</name>
    <dbReference type="NCBI Taxonomy" id="1705564"/>
    <lineage>
        <taxon>Archaea</taxon>
        <taxon>Methanobacteriati</taxon>
        <taxon>Methanobacteriota</taxon>
        <taxon>Stenosarchaea group</taxon>
        <taxon>Candidatus Methanofastidiosia</taxon>
        <taxon>Candidatus Methanofastidiosales</taxon>
        <taxon>Candidatus Methanofastidiosaceae</taxon>
        <taxon>Candidatus Methanofastidiosum</taxon>
    </lineage>
</organism>
<evidence type="ECO:0000313" key="8">
    <source>
        <dbReference type="Proteomes" id="UP000092401"/>
    </source>
</evidence>
<proteinExistence type="predicted"/>
<dbReference type="InterPro" id="IPR035940">
    <property type="entry name" value="CAP_sf"/>
</dbReference>
<dbReference type="EMBL" id="LNGF01000044">
    <property type="protein sequence ID" value="KYC46812.1"/>
    <property type="molecule type" value="Genomic_DNA"/>
</dbReference>
<feature type="region of interest" description="Disordered" evidence="1">
    <location>
        <begin position="285"/>
        <end position="304"/>
    </location>
</feature>
<reference evidence="7 8" key="1">
    <citation type="journal article" date="2016" name="ISME J.">
        <title>Chasing the elusive Euryarchaeota class WSA2: genomes reveal a uniquely fastidious methyl-reducing methanogen.</title>
        <authorList>
            <person name="Nobu M.K."/>
            <person name="Narihiro T."/>
            <person name="Kuroda K."/>
            <person name="Mei R."/>
            <person name="Liu W.T."/>
        </authorList>
    </citation>
    <scope>NUCLEOTIDE SEQUENCE [LARGE SCALE GENOMIC DNA]</scope>
    <source>
        <strain evidence="4">B03fssc0709_Meth_Bin005</strain>
        <strain evidence="5">B15fssc0709_Meth_Bin003</strain>
        <strain evidence="6">BMIXfssc0709_Meth_Bin006</strain>
    </source>
</reference>
<evidence type="ECO:0000313" key="9">
    <source>
        <dbReference type="Proteomes" id="UP000092403"/>
    </source>
</evidence>
<feature type="domain" description="CARDB" evidence="3">
    <location>
        <begin position="441"/>
        <end position="536"/>
    </location>
</feature>
<dbReference type="InterPro" id="IPR013783">
    <property type="entry name" value="Ig-like_fold"/>
</dbReference>
<dbReference type="SUPFAM" id="SSF55797">
    <property type="entry name" value="PR-1-like"/>
    <property type="match status" value="1"/>
</dbReference>
<evidence type="ECO:0000256" key="1">
    <source>
        <dbReference type="SAM" id="MobiDB-lite"/>
    </source>
</evidence>
<feature type="domain" description="CARDB" evidence="3">
    <location>
        <begin position="304"/>
        <end position="404"/>
    </location>
</feature>
<accession>A0A150IPN7</accession>
<dbReference type="Pfam" id="PF07705">
    <property type="entry name" value="CARDB"/>
    <property type="match status" value="3"/>
</dbReference>
<gene>
    <name evidence="4" type="ORF">APG10_00004</name>
    <name evidence="5" type="ORF">APG11_01650</name>
    <name evidence="6" type="ORF">APG12_01602</name>
</gene>
<dbReference type="AlphaFoldDB" id="A0A150IWG7"/>
<dbReference type="EMBL" id="LNGE01000001">
    <property type="protein sequence ID" value="KYC46303.1"/>
    <property type="molecule type" value="Genomic_DNA"/>
</dbReference>
<feature type="domain" description="CARDB" evidence="3">
    <location>
        <begin position="172"/>
        <end position="274"/>
    </location>
</feature>
<dbReference type="EMBL" id="LNJC01000041">
    <property type="protein sequence ID" value="KYC49262.1"/>
    <property type="molecule type" value="Genomic_DNA"/>
</dbReference>
<evidence type="ECO:0000313" key="6">
    <source>
        <dbReference type="EMBL" id="KYC49262.1"/>
    </source>
</evidence>
<comment type="caution">
    <text evidence="6">The sequence shown here is derived from an EMBL/GenBank/DDBJ whole genome shotgun (WGS) entry which is preliminary data.</text>
</comment>
<dbReference type="InterPro" id="IPR011635">
    <property type="entry name" value="CARDB"/>
</dbReference>
<dbReference type="PANTHER" id="PTHR31157:SF1">
    <property type="entry name" value="SCP DOMAIN-CONTAINING PROTEIN"/>
    <property type="match status" value="1"/>
</dbReference>
<evidence type="ECO:0000259" key="3">
    <source>
        <dbReference type="Pfam" id="PF07705"/>
    </source>
</evidence>
<feature type="domain" description="SCP" evidence="2">
    <location>
        <begin position="35"/>
        <end position="148"/>
    </location>
</feature>
<dbReference type="Proteomes" id="UP000091929">
    <property type="component" value="Unassembled WGS sequence"/>
</dbReference>
<name>A0A150IWG7_9EURY</name>
<accession>A0A150IWG7</accession>
<dbReference type="Gene3D" id="3.40.33.10">
    <property type="entry name" value="CAP"/>
    <property type="match status" value="1"/>
</dbReference>
<dbReference type="CDD" id="cd05379">
    <property type="entry name" value="CAP_bacterial"/>
    <property type="match status" value="1"/>
</dbReference>
<dbReference type="Proteomes" id="UP000092401">
    <property type="component" value="Unassembled WGS sequence"/>
</dbReference>
<evidence type="ECO:0000313" key="4">
    <source>
        <dbReference type="EMBL" id="KYC46303.1"/>
    </source>
</evidence>
<evidence type="ECO:0000313" key="5">
    <source>
        <dbReference type="EMBL" id="KYC46812.1"/>
    </source>
</evidence>
<evidence type="ECO:0000313" key="7">
    <source>
        <dbReference type="Proteomes" id="UP000091929"/>
    </source>
</evidence>
<sequence>MRKYNGMKLFPILAILILGTIPAIYSDSSEEYYMLTLINKERVAQGLEPLTMNSALSSAARLHSQDMINRSFFNHVNPDGLTPSDRARNAGYSFIALAENICGNPSIDAGHSSLMGSPSHRINILNPAYKEVGIGIVDGGPYGKMITQLFGSQPGNNLTPTVTTYPEEPQGKPDLVIKSIDFSGQAEPLKQILIKITLTNSGKKNAGNFVFAVFEGPPENGNQLGKINISSLYVGQNVTANFNWTPPKEGNYLLYFIADHNNNIQEENENNNVGTFTLSVKSTNSNNVSEDRLNNTSPSITSSKPDLHVSKADLSYNQIVYEGTPSLVSFRIRNIGKSTAFGVPVKVYVNGNLKSSPTINQLIPSSYTDMTLYLTLTELGENSIEIKIDPDNIIDEVSKSNNYVNFNIKSMPRENKSITTQNTNQNNKLTPKDIDLLIYPYYITIEEENEYLSVKAKIKNKSNIKVENVSVIFYENDYNSSNNIFLEKIYISLGPEEITEEIIKFIPTTNPGEVIVVIDQENKINENDESNNVASKMFSRSIYGEGYDESYLMLNTTPGEVNISDLIRISMKVMDNNVSNAYLYYKYEKTNSSFFILKMDKDENNSYSIEVDPSGHSQLFYFFEVDTGTKIIKSPSEESQDLYSVSLAYQKSNQDKRNPSLFENIRRLFGLTN</sequence>
<accession>A0A150IMW0</accession>
<dbReference type="InterPro" id="IPR014044">
    <property type="entry name" value="CAP_dom"/>
</dbReference>
<evidence type="ECO:0008006" key="10">
    <source>
        <dbReference type="Google" id="ProtNLM"/>
    </source>
</evidence>